<proteinExistence type="predicted"/>
<evidence type="ECO:0000313" key="1">
    <source>
        <dbReference type="EMBL" id="QEM39166.1"/>
    </source>
</evidence>
<dbReference type="GO" id="GO:0019013">
    <property type="term" value="C:viral nucleocapsid"/>
    <property type="evidence" value="ECO:0007669"/>
    <property type="project" value="UniProtKB-KW"/>
</dbReference>
<dbReference type="Gene3D" id="1.10.3050.10">
    <property type="entry name" value="borna disease virus nucleoprotein, domain 2"/>
    <property type="match status" value="1"/>
</dbReference>
<organism evidence="1">
    <name type="scientific">Guadeloupe mosquito mononega-like virus</name>
    <dbReference type="NCBI Taxonomy" id="2607732"/>
    <lineage>
        <taxon>Viruses</taxon>
        <taxon>Riboviria</taxon>
        <taxon>Orthornavirae</taxon>
        <taxon>Negarnaviricota</taxon>
        <taxon>Haploviricotina</taxon>
        <taxon>Monjiviricetes</taxon>
        <taxon>Mononegavirales</taxon>
    </lineage>
</organism>
<dbReference type="EMBL" id="MN053735">
    <property type="protein sequence ID" value="QEM39166.1"/>
    <property type="molecule type" value="Viral_cRNA"/>
</dbReference>
<reference evidence="1" key="1">
    <citation type="journal article" date="2019" name="Microbiome">
        <title>Stable distinct core eukaryotic viromes in different mosquito species from Guadeloupe, using single mosquito viral metagenomics.</title>
        <authorList>
            <person name="Shi C."/>
            <person name="Beller L."/>
            <person name="Deboutte W."/>
            <person name="Yinda K.C."/>
            <person name="Delang L."/>
            <person name="Vega-Rua A."/>
            <person name="Failloux A.B."/>
            <person name="Matthijnssens J."/>
        </authorList>
    </citation>
    <scope>NUCLEOTIDE SEQUENCE</scope>
    <source>
        <strain evidence="1">Ab-AAF-1-3/1</strain>
    </source>
</reference>
<name>A0A5C1K3A5_9MONO</name>
<accession>A0A5C1K3A5</accession>
<dbReference type="InterPro" id="IPR015970">
    <property type="entry name" value="P40_nucleoprot_sub2_BD-vir"/>
</dbReference>
<keyword evidence="1" id="KW-0946">Virion</keyword>
<sequence>MENELISREQFEEYEPISACPADERGELVPVRVYLRSEDRWFPVSLKLTLSVFSGRPVAGADISDLKTYQYQKVEGEDGVTRYVRSQFERIYYEPNVGQYADRIFSGVEINYRQVVIEYKQVGEISIPSPREAEILLKYMSYLPGFPRLLVSEGVTNRSYCIFSYLFPVFQMRGMLDAYGVYCRYPDKGVRLWNTPTMIEAMDRIHEITSRNGIPTVLENGVHTVPEGVMLSLTEQEWQALAYTVVFTWSKTKTNLANFRTALEKRLSTLQAVMHWRSFDVRAFMDSRLNPDELVSSGTYFDTFPRLKSTIVSQLLMDNSPLATHLCFILKESQLTIFNMMLVFVRDADMTCLHAQAEIVREVPGFIETFKQVKAKFGSNWPYLKLIDPLTQMTAQNKFPLLTEAARAWTLVSSPDIKTLKNIFGMNKVRTSYVKLAQVPIAMGEDTGEAMTVAQIRDAYGRIGRSKHIGDITKEVLDERIGQALRSDLRQDLKDFFENPRI</sequence>
<protein>
    <submittedName>
        <fullName evidence="1">Nucleoprotein</fullName>
    </submittedName>
</protein>
<gene>
    <name evidence="1" type="primary">orf1</name>
</gene>
<keyword evidence="1" id="KW-0543">Viral nucleoprotein</keyword>